<evidence type="ECO:0000313" key="3">
    <source>
        <dbReference type="Proteomes" id="UP000262582"/>
    </source>
</evidence>
<evidence type="ECO:0000313" key="2">
    <source>
        <dbReference type="EMBL" id="RXI30181.1"/>
    </source>
</evidence>
<dbReference type="Proteomes" id="UP000290588">
    <property type="component" value="Unassembled WGS sequence"/>
</dbReference>
<name>A0A347U8I7_9BACT</name>
<proteinExistence type="predicted"/>
<dbReference type="KEGG" id="aell:AELL_1505"/>
<reference evidence="1 3" key="2">
    <citation type="submission" date="2018-08" db="EMBL/GenBank/DDBJ databases">
        <title>Complete genome of the Arcobacter ellisii type strain LMG 26155.</title>
        <authorList>
            <person name="Miller W.G."/>
            <person name="Yee E."/>
            <person name="Bono J.L."/>
        </authorList>
    </citation>
    <scope>NUCLEOTIDE SEQUENCE [LARGE SCALE GENOMIC DNA]</scope>
    <source>
        <strain evidence="1 3">LMG 26155</strain>
    </source>
</reference>
<evidence type="ECO:0000313" key="1">
    <source>
        <dbReference type="EMBL" id="AXX95165.1"/>
    </source>
</evidence>
<organism evidence="2 4">
    <name type="scientific">Arcobacter ellisii</name>
    <dbReference type="NCBI Taxonomy" id="913109"/>
    <lineage>
        <taxon>Bacteria</taxon>
        <taxon>Pseudomonadati</taxon>
        <taxon>Campylobacterota</taxon>
        <taxon>Epsilonproteobacteria</taxon>
        <taxon>Campylobacterales</taxon>
        <taxon>Arcobacteraceae</taxon>
        <taxon>Arcobacter</taxon>
    </lineage>
</organism>
<keyword evidence="3" id="KW-1185">Reference proteome</keyword>
<evidence type="ECO:0000313" key="4">
    <source>
        <dbReference type="Proteomes" id="UP000290588"/>
    </source>
</evidence>
<gene>
    <name evidence="1" type="ORF">AELL_1505</name>
    <name evidence="2" type="ORF">CP962_09255</name>
</gene>
<protein>
    <submittedName>
        <fullName evidence="2">Uncharacterized protein</fullName>
    </submittedName>
</protein>
<dbReference type="EMBL" id="CP032097">
    <property type="protein sequence ID" value="AXX95165.1"/>
    <property type="molecule type" value="Genomic_DNA"/>
</dbReference>
<reference evidence="2 4" key="1">
    <citation type="submission" date="2017-09" db="EMBL/GenBank/DDBJ databases">
        <title>Genomics of the genus Arcobacter.</title>
        <authorList>
            <person name="Perez-Cataluna A."/>
            <person name="Figueras M.J."/>
            <person name="Salas-Masso N."/>
        </authorList>
    </citation>
    <scope>NUCLEOTIDE SEQUENCE [LARGE SCALE GENOMIC DNA]</scope>
    <source>
        <strain evidence="2 4">CECT 7837</strain>
    </source>
</reference>
<dbReference type="Proteomes" id="UP000262582">
    <property type="component" value="Chromosome"/>
</dbReference>
<dbReference type="RefSeq" id="WP_118917350.1">
    <property type="nucleotide sequence ID" value="NZ_CP032097.1"/>
</dbReference>
<sequence>MGTYKIYTDGGGVIEFTTGNDEFFNVGNGQLIADLNSQDGGLKTLTITTAMNKMEDIQDGDGTLVGTMQAENFNKSMIGIENNNLVKAQNVYLENQQKIIKASAQSAIRNTQAILNSQDANTSMLHNLKKTIEDTSLNETMVQALILESLQKIQEAIESKTTTINATGGVNVSLDTAPIVQSLNTMAQNQSATNTKIVEGIENQKETNAKIVENITKKNDHLDFLKNGDSNVKDSSGNIIKPREIEAKKNAESWIDQIEINGTKMEDLIDYVQDFFPVTTDAVGDVLGSTDGFNLFQNPLEIIDRILVEDYINNQDGEKQQ</sequence>
<accession>A0A347U8I7</accession>
<dbReference type="EMBL" id="NXIG01000008">
    <property type="protein sequence ID" value="RXI30181.1"/>
    <property type="molecule type" value="Genomic_DNA"/>
</dbReference>
<dbReference type="AlphaFoldDB" id="A0A347U8I7"/>